<keyword evidence="4" id="KW-1185">Reference proteome</keyword>
<keyword evidence="1" id="KW-0547">Nucleotide-binding</keyword>
<evidence type="ECO:0000313" key="4">
    <source>
        <dbReference type="Proteomes" id="UP000310263"/>
    </source>
</evidence>
<dbReference type="OrthoDB" id="5420347at2"/>
<sequence length="418" mass="46679">MVYPGMISEQELAQKLQPVCLGGDILGYSYVRSFHERYGVNPIILSGVNVQVTSASRFCDYRILEDMGNEDVLMGALRELGEELASRGKVGLVLGSADWHARLLAHHKDELSQWYYVPYIDASLMDEICQKDRFYAICEDLGIAYPKTWTVSVAEAQALDPATLPFPLIVKPAHSASYDQLVFEGKEKVYTVEDPGQLTRVLGILAASPYEGHLVLQDFIPGGDDAIRSLTVFANAQGQARVISGGRVVLQDHSPILIGNPCCILSERVPQVIEDAARFLAHVGYHGMANFDIKYDQRDGSYKFFEVNTRPGRNSYYMTLGGVCFVEPIVQDFVLGQEVPYREAFDPFLYTVIPPSVVSHHVANEALREEALACFKKGIAGYPYDYKPDTLKHKLLARLLLLNQNRKFDRYLGKDGKA</sequence>
<dbReference type="SUPFAM" id="SSF56059">
    <property type="entry name" value="Glutathione synthetase ATP-binding domain-like"/>
    <property type="match status" value="1"/>
</dbReference>
<dbReference type="GO" id="GO:0046872">
    <property type="term" value="F:metal ion binding"/>
    <property type="evidence" value="ECO:0007669"/>
    <property type="project" value="InterPro"/>
</dbReference>
<reference evidence="3 4" key="1">
    <citation type="submission" date="2019-04" db="EMBL/GenBank/DDBJ databases">
        <title>Microbes associate with the intestines of laboratory mice.</title>
        <authorList>
            <person name="Navarre W."/>
            <person name="Wong E."/>
            <person name="Huang K."/>
            <person name="Tropini C."/>
            <person name="Ng K."/>
            <person name="Yu B."/>
        </authorList>
    </citation>
    <scope>NUCLEOTIDE SEQUENCE [LARGE SCALE GENOMIC DNA]</scope>
    <source>
        <strain evidence="3 4">NM07_P-09</strain>
    </source>
</reference>
<dbReference type="GO" id="GO:0016874">
    <property type="term" value="F:ligase activity"/>
    <property type="evidence" value="ECO:0007669"/>
    <property type="project" value="UniProtKB-KW"/>
</dbReference>
<accession>A0A4S2EZ35</accession>
<dbReference type="Proteomes" id="UP000310263">
    <property type="component" value="Unassembled WGS sequence"/>
</dbReference>
<dbReference type="InterPro" id="IPR011761">
    <property type="entry name" value="ATP-grasp"/>
</dbReference>
<evidence type="ECO:0000259" key="2">
    <source>
        <dbReference type="PROSITE" id="PS50975"/>
    </source>
</evidence>
<dbReference type="EMBL" id="SRYE01000004">
    <property type="protein sequence ID" value="TGY61806.1"/>
    <property type="molecule type" value="Genomic_DNA"/>
</dbReference>
<proteinExistence type="predicted"/>
<dbReference type="GO" id="GO:0005524">
    <property type="term" value="F:ATP binding"/>
    <property type="evidence" value="ECO:0007669"/>
    <property type="project" value="UniProtKB-UniRule"/>
</dbReference>
<evidence type="ECO:0000256" key="1">
    <source>
        <dbReference type="PROSITE-ProRule" id="PRU00409"/>
    </source>
</evidence>
<dbReference type="Gene3D" id="3.30.470.20">
    <property type="entry name" value="ATP-grasp fold, B domain"/>
    <property type="match status" value="1"/>
</dbReference>
<organism evidence="3 4">
    <name type="scientific">Muricaecibacterium torontonense</name>
    <dbReference type="NCBI Taxonomy" id="3032871"/>
    <lineage>
        <taxon>Bacteria</taxon>
        <taxon>Bacillati</taxon>
        <taxon>Actinomycetota</taxon>
        <taxon>Coriobacteriia</taxon>
        <taxon>Coriobacteriales</taxon>
        <taxon>Atopobiaceae</taxon>
        <taxon>Muricaecibacterium</taxon>
    </lineage>
</organism>
<dbReference type="RefSeq" id="WP_136012938.1">
    <property type="nucleotide sequence ID" value="NZ_SRYE01000004.1"/>
</dbReference>
<dbReference type="AlphaFoldDB" id="A0A4S2EZ35"/>
<dbReference type="PROSITE" id="PS50975">
    <property type="entry name" value="ATP_GRASP"/>
    <property type="match status" value="1"/>
</dbReference>
<comment type="caution">
    <text evidence="3">The sequence shown here is derived from an EMBL/GenBank/DDBJ whole genome shotgun (WGS) entry which is preliminary data.</text>
</comment>
<evidence type="ECO:0000313" key="3">
    <source>
        <dbReference type="EMBL" id="TGY61806.1"/>
    </source>
</evidence>
<gene>
    <name evidence="3" type="ORF">E5334_07340</name>
</gene>
<name>A0A4S2EZ35_9ACTN</name>
<keyword evidence="1" id="KW-0067">ATP-binding</keyword>
<keyword evidence="3" id="KW-0436">Ligase</keyword>
<protein>
    <submittedName>
        <fullName evidence="3">Carboxylate--amine ligase</fullName>
    </submittedName>
</protein>
<feature type="domain" description="ATP-grasp" evidence="2">
    <location>
        <begin position="135"/>
        <end position="334"/>
    </location>
</feature>